<dbReference type="Proteomes" id="UP001208938">
    <property type="component" value="Unassembled WGS sequence"/>
</dbReference>
<proteinExistence type="predicted"/>
<evidence type="ECO:0000313" key="3">
    <source>
        <dbReference type="Proteomes" id="UP001208938"/>
    </source>
</evidence>
<gene>
    <name evidence="2" type="ORF">OKW52_22090</name>
</gene>
<evidence type="ECO:0000256" key="1">
    <source>
        <dbReference type="SAM" id="Phobius"/>
    </source>
</evidence>
<dbReference type="EMBL" id="JAPDFL010000001">
    <property type="protein sequence ID" value="MCW1934864.1"/>
    <property type="molecule type" value="Genomic_DNA"/>
</dbReference>
<organism evidence="2 3">
    <name type="scientific">Pararhodobacter zhoushanensis</name>
    <dbReference type="NCBI Taxonomy" id="2479545"/>
    <lineage>
        <taxon>Bacteria</taxon>
        <taxon>Pseudomonadati</taxon>
        <taxon>Pseudomonadota</taxon>
        <taxon>Alphaproteobacteria</taxon>
        <taxon>Rhodobacterales</taxon>
        <taxon>Paracoccaceae</taxon>
        <taxon>Pararhodobacter</taxon>
    </lineage>
</organism>
<accession>A0ABT3H4Z8</accession>
<keyword evidence="3" id="KW-1185">Reference proteome</keyword>
<comment type="caution">
    <text evidence="2">The sequence shown here is derived from an EMBL/GenBank/DDBJ whole genome shotgun (WGS) entry which is preliminary data.</text>
</comment>
<name>A0ABT3H4Z8_9RHOB</name>
<reference evidence="2 3" key="1">
    <citation type="submission" date="2022-10" db="EMBL/GenBank/DDBJ databases">
        <title>Pararhodobacter sp. nov., isolated from marine algae.</title>
        <authorList>
            <person name="Choi B.J."/>
            <person name="Kim J.M."/>
            <person name="Lee J.K."/>
            <person name="Choi D.G."/>
            <person name="Jeon C.O."/>
        </authorList>
    </citation>
    <scope>NUCLEOTIDE SEQUENCE [LARGE SCALE GENOMIC DNA]</scope>
    <source>
        <strain evidence="2 3">ZQ420</strain>
    </source>
</reference>
<feature type="transmembrane region" description="Helical" evidence="1">
    <location>
        <begin position="21"/>
        <end position="40"/>
    </location>
</feature>
<sequence length="165" mass="16761">MKAYALKRWLHDEDGAVTVDWVVLTAAVVGLGIASVAAVSTGTGSLGTSISDSLSNASVAALGTLGTGDGSVAAALRELLAVDESTYAGWLEELAGYDDAMVASLYATWTQNAVNALDAGDRSSAGYAVDAVATIAATMTERGIDIPGDLPGSEELDARFLDMDA</sequence>
<keyword evidence="1" id="KW-1133">Transmembrane helix</keyword>
<protein>
    <submittedName>
        <fullName evidence="2">Uncharacterized protein</fullName>
    </submittedName>
</protein>
<keyword evidence="1" id="KW-0812">Transmembrane</keyword>
<keyword evidence="1" id="KW-0472">Membrane</keyword>
<dbReference type="RefSeq" id="WP_264507759.1">
    <property type="nucleotide sequence ID" value="NZ_JAPDFL010000001.1"/>
</dbReference>
<evidence type="ECO:0000313" key="2">
    <source>
        <dbReference type="EMBL" id="MCW1934864.1"/>
    </source>
</evidence>